<evidence type="ECO:0000313" key="1">
    <source>
        <dbReference type="EMBL" id="VFJ67477.1"/>
    </source>
</evidence>
<sequence length="61" mass="6450">MGVIHFGHVILYDFAIDESFANAVIGYVLGGHLPVTMDSHADLIRFGLPTKPGNDPGGVSI</sequence>
<proteinExistence type="predicted"/>
<organism evidence="1">
    <name type="scientific">Candidatus Kentrum sp. FW</name>
    <dbReference type="NCBI Taxonomy" id="2126338"/>
    <lineage>
        <taxon>Bacteria</taxon>
        <taxon>Pseudomonadati</taxon>
        <taxon>Pseudomonadota</taxon>
        <taxon>Gammaproteobacteria</taxon>
        <taxon>Candidatus Kentrum</taxon>
    </lineage>
</organism>
<accession>A0A450TJ93</accession>
<gene>
    <name evidence="1" type="ORF">BECKFW1821B_GA0114236_11315</name>
</gene>
<name>A0A450TJ93_9GAMM</name>
<dbReference type="EMBL" id="CAADFD010000131">
    <property type="protein sequence ID" value="VFJ67477.1"/>
    <property type="molecule type" value="Genomic_DNA"/>
</dbReference>
<reference evidence="1" key="1">
    <citation type="submission" date="2019-02" db="EMBL/GenBank/DDBJ databases">
        <authorList>
            <person name="Gruber-Vodicka R. H."/>
            <person name="Seah K. B. B."/>
        </authorList>
    </citation>
    <scope>NUCLEOTIDE SEQUENCE</scope>
    <source>
        <strain evidence="1">BECK_BZ106</strain>
    </source>
</reference>
<dbReference type="AlphaFoldDB" id="A0A450TJ93"/>
<protein>
    <submittedName>
        <fullName evidence="1">Uncharacterized protein</fullName>
    </submittedName>
</protein>